<evidence type="ECO:0000256" key="1">
    <source>
        <dbReference type="ARBA" id="ARBA00006484"/>
    </source>
</evidence>
<dbReference type="InterPro" id="IPR036291">
    <property type="entry name" value="NAD(P)-bd_dom_sf"/>
</dbReference>
<accession>A0A9D2IK29</accession>
<sequence length="50" mass="5201">MLNGKVAVVTGASRGIGRAVAIKLASEGATVVLNYNGSKDRAEEVKKEIE</sequence>
<dbReference type="InterPro" id="IPR002347">
    <property type="entry name" value="SDR_fam"/>
</dbReference>
<dbReference type="Pfam" id="PF00106">
    <property type="entry name" value="adh_short"/>
    <property type="match status" value="1"/>
</dbReference>
<protein>
    <submittedName>
        <fullName evidence="3">SDR family NAD(P)-dependent oxidoreductase</fullName>
    </submittedName>
</protein>
<feature type="non-terminal residue" evidence="3">
    <location>
        <position position="50"/>
    </location>
</feature>
<dbReference type="PANTHER" id="PTHR48107:SF7">
    <property type="entry name" value="RE15974P"/>
    <property type="match status" value="1"/>
</dbReference>
<dbReference type="GO" id="GO:0016614">
    <property type="term" value="F:oxidoreductase activity, acting on CH-OH group of donors"/>
    <property type="evidence" value="ECO:0007669"/>
    <property type="project" value="UniProtKB-ARBA"/>
</dbReference>
<dbReference type="Proteomes" id="UP000824017">
    <property type="component" value="Unassembled WGS sequence"/>
</dbReference>
<reference evidence="3" key="2">
    <citation type="submission" date="2021-04" db="EMBL/GenBank/DDBJ databases">
        <authorList>
            <person name="Gilroy R."/>
        </authorList>
    </citation>
    <scope>NUCLEOTIDE SEQUENCE</scope>
    <source>
        <strain evidence="3">ChiGjej1B1-13045</strain>
    </source>
</reference>
<organism evidence="3 4">
    <name type="scientific">Candidatus Mediterraneibacter stercorigallinarum</name>
    <dbReference type="NCBI Taxonomy" id="2838686"/>
    <lineage>
        <taxon>Bacteria</taxon>
        <taxon>Bacillati</taxon>
        <taxon>Bacillota</taxon>
        <taxon>Clostridia</taxon>
        <taxon>Lachnospirales</taxon>
        <taxon>Lachnospiraceae</taxon>
        <taxon>Mediterraneibacter</taxon>
    </lineage>
</organism>
<dbReference type="PANTHER" id="PTHR48107">
    <property type="entry name" value="NADPH-DEPENDENT ALDEHYDE REDUCTASE-LIKE PROTEIN, CHLOROPLASTIC-RELATED"/>
    <property type="match status" value="1"/>
</dbReference>
<gene>
    <name evidence="3" type="ORF">H9817_04980</name>
</gene>
<name>A0A9D2IK29_9FIRM</name>
<reference evidence="3" key="1">
    <citation type="journal article" date="2021" name="PeerJ">
        <title>Extensive microbial diversity within the chicken gut microbiome revealed by metagenomics and culture.</title>
        <authorList>
            <person name="Gilroy R."/>
            <person name="Ravi A."/>
            <person name="Getino M."/>
            <person name="Pursley I."/>
            <person name="Horton D.L."/>
            <person name="Alikhan N.F."/>
            <person name="Baker D."/>
            <person name="Gharbi K."/>
            <person name="Hall N."/>
            <person name="Watson M."/>
            <person name="Adriaenssens E.M."/>
            <person name="Foster-Nyarko E."/>
            <person name="Jarju S."/>
            <person name="Secka A."/>
            <person name="Antonio M."/>
            <person name="Oren A."/>
            <person name="Chaudhuri R.R."/>
            <person name="La Ragione R."/>
            <person name="Hildebrand F."/>
            <person name="Pallen M.J."/>
        </authorList>
    </citation>
    <scope>NUCLEOTIDE SEQUENCE</scope>
    <source>
        <strain evidence="3">ChiGjej1B1-13045</strain>
    </source>
</reference>
<keyword evidence="2" id="KW-0560">Oxidoreductase</keyword>
<dbReference type="Gene3D" id="3.40.50.720">
    <property type="entry name" value="NAD(P)-binding Rossmann-like Domain"/>
    <property type="match status" value="1"/>
</dbReference>
<proteinExistence type="inferred from homology"/>
<evidence type="ECO:0000313" key="4">
    <source>
        <dbReference type="Proteomes" id="UP000824017"/>
    </source>
</evidence>
<comment type="similarity">
    <text evidence="1">Belongs to the short-chain dehydrogenases/reductases (SDR) family.</text>
</comment>
<dbReference type="SUPFAM" id="SSF51735">
    <property type="entry name" value="NAD(P)-binding Rossmann-fold domains"/>
    <property type="match status" value="1"/>
</dbReference>
<evidence type="ECO:0000256" key="2">
    <source>
        <dbReference type="ARBA" id="ARBA00023002"/>
    </source>
</evidence>
<dbReference type="AlphaFoldDB" id="A0A9D2IK29"/>
<evidence type="ECO:0000313" key="3">
    <source>
        <dbReference type="EMBL" id="HIZ13260.1"/>
    </source>
</evidence>
<comment type="caution">
    <text evidence="3">The sequence shown here is derived from an EMBL/GenBank/DDBJ whole genome shotgun (WGS) entry which is preliminary data.</text>
</comment>
<dbReference type="EMBL" id="DXCD01000128">
    <property type="protein sequence ID" value="HIZ13260.1"/>
    <property type="molecule type" value="Genomic_DNA"/>
</dbReference>